<dbReference type="EMBL" id="JAINUF010000003">
    <property type="protein sequence ID" value="KAJ8368079.1"/>
    <property type="molecule type" value="Genomic_DNA"/>
</dbReference>
<feature type="chain" id="PRO_5040250078" description="Secreted protein" evidence="2">
    <location>
        <begin position="24"/>
        <end position="76"/>
    </location>
</feature>
<gene>
    <name evidence="3" type="ORF">SKAU_G00081070</name>
</gene>
<evidence type="ECO:0000256" key="2">
    <source>
        <dbReference type="SAM" id="SignalP"/>
    </source>
</evidence>
<evidence type="ECO:0000256" key="1">
    <source>
        <dbReference type="SAM" id="MobiDB-lite"/>
    </source>
</evidence>
<keyword evidence="4" id="KW-1185">Reference proteome</keyword>
<sequence>MAPSSRLILFFFVVLSILHAVTWETDSQLNMIKALAISLKFWLAGGQCRQRVTQSPGVEGKNNGCQRSTLQLQLRR</sequence>
<organism evidence="3 4">
    <name type="scientific">Synaphobranchus kaupii</name>
    <name type="common">Kaup's arrowtooth eel</name>
    <dbReference type="NCBI Taxonomy" id="118154"/>
    <lineage>
        <taxon>Eukaryota</taxon>
        <taxon>Metazoa</taxon>
        <taxon>Chordata</taxon>
        <taxon>Craniata</taxon>
        <taxon>Vertebrata</taxon>
        <taxon>Euteleostomi</taxon>
        <taxon>Actinopterygii</taxon>
        <taxon>Neopterygii</taxon>
        <taxon>Teleostei</taxon>
        <taxon>Anguilliformes</taxon>
        <taxon>Synaphobranchidae</taxon>
        <taxon>Synaphobranchus</taxon>
    </lineage>
</organism>
<proteinExistence type="predicted"/>
<feature type="signal peptide" evidence="2">
    <location>
        <begin position="1"/>
        <end position="23"/>
    </location>
</feature>
<evidence type="ECO:0000313" key="3">
    <source>
        <dbReference type="EMBL" id="KAJ8368079.1"/>
    </source>
</evidence>
<comment type="caution">
    <text evidence="3">The sequence shown here is derived from an EMBL/GenBank/DDBJ whole genome shotgun (WGS) entry which is preliminary data.</text>
</comment>
<reference evidence="3" key="1">
    <citation type="journal article" date="2023" name="Science">
        <title>Genome structures resolve the early diversification of teleost fishes.</title>
        <authorList>
            <person name="Parey E."/>
            <person name="Louis A."/>
            <person name="Montfort J."/>
            <person name="Bouchez O."/>
            <person name="Roques C."/>
            <person name="Iampietro C."/>
            <person name="Lluch J."/>
            <person name="Castinel A."/>
            <person name="Donnadieu C."/>
            <person name="Desvignes T."/>
            <person name="Floi Bucao C."/>
            <person name="Jouanno E."/>
            <person name="Wen M."/>
            <person name="Mejri S."/>
            <person name="Dirks R."/>
            <person name="Jansen H."/>
            <person name="Henkel C."/>
            <person name="Chen W.J."/>
            <person name="Zahm M."/>
            <person name="Cabau C."/>
            <person name="Klopp C."/>
            <person name="Thompson A.W."/>
            <person name="Robinson-Rechavi M."/>
            <person name="Braasch I."/>
            <person name="Lecointre G."/>
            <person name="Bobe J."/>
            <person name="Postlethwait J.H."/>
            <person name="Berthelot C."/>
            <person name="Roest Crollius H."/>
            <person name="Guiguen Y."/>
        </authorList>
    </citation>
    <scope>NUCLEOTIDE SEQUENCE</scope>
    <source>
        <strain evidence="3">WJC10195</strain>
    </source>
</reference>
<feature type="compositionally biased region" description="Polar residues" evidence="1">
    <location>
        <begin position="63"/>
        <end position="76"/>
    </location>
</feature>
<protein>
    <recommendedName>
        <fullName evidence="5">Secreted protein</fullName>
    </recommendedName>
</protein>
<evidence type="ECO:0000313" key="4">
    <source>
        <dbReference type="Proteomes" id="UP001152622"/>
    </source>
</evidence>
<accession>A0A9Q1FUI7</accession>
<keyword evidence="2" id="KW-0732">Signal</keyword>
<dbReference type="Proteomes" id="UP001152622">
    <property type="component" value="Chromosome 3"/>
</dbReference>
<dbReference type="AlphaFoldDB" id="A0A9Q1FUI7"/>
<evidence type="ECO:0008006" key="5">
    <source>
        <dbReference type="Google" id="ProtNLM"/>
    </source>
</evidence>
<name>A0A9Q1FUI7_SYNKA</name>
<feature type="region of interest" description="Disordered" evidence="1">
    <location>
        <begin position="55"/>
        <end position="76"/>
    </location>
</feature>